<dbReference type="Gene3D" id="2.60.120.200">
    <property type="match status" value="1"/>
</dbReference>
<proteinExistence type="predicted"/>
<dbReference type="SUPFAM" id="SSF49899">
    <property type="entry name" value="Concanavalin A-like lectins/glucanases"/>
    <property type="match status" value="1"/>
</dbReference>
<protein>
    <submittedName>
        <fullName evidence="1">Cell surface protein</fullName>
    </submittedName>
</protein>
<dbReference type="Pfam" id="PF18483">
    <property type="entry name" value="Lectin_L-type_dom"/>
    <property type="match status" value="1"/>
</dbReference>
<dbReference type="Gene3D" id="2.60.40.10">
    <property type="entry name" value="Immunoglobulins"/>
    <property type="match status" value="1"/>
</dbReference>
<dbReference type="AlphaFoldDB" id="W7BKM3"/>
<accession>W7BKM3</accession>
<dbReference type="EMBL" id="AODE01000043">
    <property type="protein sequence ID" value="EUJ25360.1"/>
    <property type="molecule type" value="Genomic_DNA"/>
</dbReference>
<dbReference type="PANTHER" id="PTHR32401:SF49">
    <property type="entry name" value="OS10G0129200 PROTEIN"/>
    <property type="match status" value="1"/>
</dbReference>
<dbReference type="CDD" id="cd01951">
    <property type="entry name" value="lectin_L-type"/>
    <property type="match status" value="1"/>
</dbReference>
<dbReference type="InterPro" id="IPR013783">
    <property type="entry name" value="Ig-like_fold"/>
</dbReference>
<dbReference type="PATRIC" id="fig|1265820.5.peg.3455"/>
<keyword evidence="2" id="KW-1185">Reference proteome</keyword>
<evidence type="ECO:0000313" key="1">
    <source>
        <dbReference type="EMBL" id="EUJ25360.1"/>
    </source>
</evidence>
<name>W7BKM3_9LIST</name>
<dbReference type="Proteomes" id="UP000019254">
    <property type="component" value="Unassembled WGS sequence"/>
</dbReference>
<dbReference type="PANTHER" id="PTHR32401">
    <property type="entry name" value="CONCANAVALIN A-LIKE LECTIN FAMILY PROTEIN"/>
    <property type="match status" value="1"/>
</dbReference>
<dbReference type="STRING" id="1265820.PCORN_17514"/>
<dbReference type="InterPro" id="IPR013320">
    <property type="entry name" value="ConA-like_dom_sf"/>
</dbReference>
<gene>
    <name evidence="1" type="ORF">PCORN_17514</name>
</gene>
<dbReference type="InterPro" id="IPR056573">
    <property type="entry name" value="Lectin_L-type_dom"/>
</dbReference>
<dbReference type="OrthoDB" id="2306834at2"/>
<dbReference type="InterPro" id="IPR050258">
    <property type="entry name" value="Leguminous_Lectin"/>
</dbReference>
<reference evidence="1 2" key="1">
    <citation type="journal article" date="2014" name="Int. J. Syst. Evol. Microbiol.">
        <title>Listeria floridensis sp. nov., Listeria aquatica sp. nov., Listeria cornellensis sp. nov., Listeria riparia sp. nov. and Listeria grandensis sp. nov., from agricultural and natural environments.</title>
        <authorList>
            <person name="den Bakker H.C."/>
            <person name="Warchocki S."/>
            <person name="Wright E.M."/>
            <person name="Allred A.F."/>
            <person name="Ahlstrom C."/>
            <person name="Manuel C.S."/>
            <person name="Stasiewicz M.J."/>
            <person name="Burrell A."/>
            <person name="Roof S."/>
            <person name="Strawn L."/>
            <person name="Fortes E.D."/>
            <person name="Nightingale K.K."/>
            <person name="Kephart D."/>
            <person name="Wiedmann M."/>
        </authorList>
    </citation>
    <scope>NUCLEOTIDE SEQUENCE [LARGE SCALE GENOMIC DNA]</scope>
    <source>
        <strain evidence="2">FSL F6-969</strain>
    </source>
</reference>
<evidence type="ECO:0000313" key="2">
    <source>
        <dbReference type="Proteomes" id="UP000019254"/>
    </source>
</evidence>
<organism evidence="1 2">
    <name type="scientific">Listeria cornellensis FSL F6-0969</name>
    <dbReference type="NCBI Taxonomy" id="1265820"/>
    <lineage>
        <taxon>Bacteria</taxon>
        <taxon>Bacillati</taxon>
        <taxon>Bacillota</taxon>
        <taxon>Bacilli</taxon>
        <taxon>Bacillales</taxon>
        <taxon>Listeriaceae</taxon>
        <taxon>Listeria</taxon>
    </lineage>
</organism>
<dbReference type="RefSeq" id="WP_159102620.1">
    <property type="nucleotide sequence ID" value="NZ_AODE01000043.1"/>
</dbReference>
<sequence length="602" mass="67125">MCKKKDYDIVQITANESNKVGTIWSTELNKMDLTKDFEAKMHLYFGNEGGNAGDGMAFVIQNDPNGNNAYQNGGGARMAVWDATQQNIFGLGINNSLALEFDTFYNSTWDRAVENKNHIAWNYPGVRNTYEDKGGRALRHKDVQYPGNLSNDQWYPLTVNWTAGSKTLKYQFSDLPPISTIVDTAEIFKSDTVYWGFTGSTGASKEMNRVVFEKVPGLVEEENSLDVVETKSGESIIGKTTNSGEKLTYKIKTNYLGGKQDWKEIMLNMKVNSNLDYIPNSLKLIDKNGSMTELDDNNWNDNNITTPLNNMDKSNNIQEIQFDVITKKVATDTTITNDAELAGQNYITSTASNSFIVKSNNIPTVTLDNANEEVTLSTNQDFEIKGTWLDPDSPSVDLYYTFDNGAAQPIQEDMVNDEMGSTQAFKYKIPANLLSIGKHEVTVFAVDNLGAKSNIEKMTVQVIGELTLSSIPDQLDFGNVIISGIPEEYWLQNFDKPLIVSDTREVKGSWQLNARLSEPIANGDSVLQDALSLYRTDGSQAVLTEDFVPIAEQLNTSAEDQDISKDWDKDGKSMKLMIDSGQVKVGNYRGEIEWQLQDTPDI</sequence>
<comment type="caution">
    <text evidence="1">The sequence shown here is derived from an EMBL/GenBank/DDBJ whole genome shotgun (WGS) entry which is preliminary data.</text>
</comment>